<sequence>MERFDEVTFKGEMKMNKRITFALLLVICLSLTGTSFPVNAADAGAITGVLKVDSKAMNIFEPIKDDGDNGDHVHGSSITELPSGELLSVWFQGNGERDATTTRIMGARSVDGGKTWKTPFLMADSKGIADINPAVYVDAGERLWFFWYPVLAGRWETSQPKYAYAEKGSYEFAVVGNNKPNWTWSEVINVKIGMNIGDPVNPSSPDDFISPRLQKGYVNTLKQKLDEFKAYSFKPVDQGGAGVNVRINGEDWGGFVEERLKLAGGDAYTPTVADKIFTRSGYPLARRIGWQTKDKPFTIPLAGGKVRMLLPLYSDTMEQSMMAITEYDPTQPLKDNSIQWEFSEPIVGAASIQASMAQRKDGTLVAYMRDNGPLPNRVVASESKDGGFTWSIGKDIPELLDPGVGHDLVQLKNGNWAFVHVDAEKKRNSLAVALSDDEGRTWKYRKHLAIDSRANPGDYHYPAISEAMNGDILITFTRDFAADDGALSGFNNIMYSRITEDWIKQGDSDTESGRTVYDFGKAEFDIAVPKSFSISTATDKTLKILLPATVKGYLTYGKGAVNEKMAYKDLPVNWDLNIIRSNFQLNEYIDDKFYGDIDTTNLPVGLTKEQLPAFKPLLRAFFYEDDSAYLIVDVKDENIITNAGVAPVMPSVVTAVYSDNKEAATSVKWQPIDPSKYAVAGKFDVSGEVQGTNIKAAAHVTVVEIDKPRVVTSLKDVSLVTSVGKAPVLPTVVTAVYSDNKEEPVNVTWEQIDPSKYSAPGDFDVRGSVKESNIKAVAHVTVQPIRVEKVTLDQSSINVWRGDTAQLKATVTPDNATNKMVSWSSSNPTVATVDVNGLITTIANGDAIITAKTVDGNFEAKVNVQVSVKPTPVEKVTLDQSSINVWRGETVQLKATVTPDNATNKMVSWSSSNPAVATVDVNGLVTTIANGDAIITVKTVDGSFEAKAGVQVRTRSNHSGSSGSGAPATPTTPTAPGTTTPKPDETKKPDSNPGSGQNEGSKQSFNDIAGHSWAQEAIKALKEKGIVNGTSEQTFEPDKNISRADFLTMLVRALGVKAEFTSNFDDVAKGDYFYEALGISKALGITDGVDGFKFNPQAEISRQDLMVLAARALKLAGKITSSGTAADLSGFTDAKDISAYALESVATLVKEGIIQGSDNKVNPQGKATRAEVATIVYRILNKIK</sequence>
<evidence type="ECO:0000256" key="2">
    <source>
        <dbReference type="SAM" id="SignalP"/>
    </source>
</evidence>
<feature type="compositionally biased region" description="Low complexity" evidence="1">
    <location>
        <begin position="959"/>
        <end position="981"/>
    </location>
</feature>
<dbReference type="Pfam" id="PF00395">
    <property type="entry name" value="SLH"/>
    <property type="match status" value="3"/>
</dbReference>
<organism evidence="4 5">
    <name type="scientific">Paenibacillus foliorum</name>
    <dbReference type="NCBI Taxonomy" id="2654974"/>
    <lineage>
        <taxon>Bacteria</taxon>
        <taxon>Bacillati</taxon>
        <taxon>Bacillota</taxon>
        <taxon>Bacilli</taxon>
        <taxon>Bacillales</taxon>
        <taxon>Paenibacillaceae</taxon>
        <taxon>Paenibacillus</taxon>
    </lineage>
</organism>
<keyword evidence="5" id="KW-1185">Reference proteome</keyword>
<comment type="caution">
    <text evidence="4">The sequence shown here is derived from an EMBL/GenBank/DDBJ whole genome shotgun (WGS) entry which is preliminary data.</text>
</comment>
<dbReference type="Gene3D" id="2.60.40.1080">
    <property type="match status" value="2"/>
</dbReference>
<evidence type="ECO:0000259" key="3">
    <source>
        <dbReference type="PROSITE" id="PS51272"/>
    </source>
</evidence>
<feature type="domain" description="SLH" evidence="3">
    <location>
        <begin position="1065"/>
        <end position="1123"/>
    </location>
</feature>
<dbReference type="Pfam" id="PF13088">
    <property type="entry name" value="BNR_2"/>
    <property type="match status" value="1"/>
</dbReference>
<evidence type="ECO:0000256" key="1">
    <source>
        <dbReference type="SAM" id="MobiDB-lite"/>
    </source>
</evidence>
<dbReference type="InterPro" id="IPR001119">
    <property type="entry name" value="SLH_dom"/>
</dbReference>
<dbReference type="Proteomes" id="UP000641588">
    <property type="component" value="Unassembled WGS sequence"/>
</dbReference>
<dbReference type="InterPro" id="IPR011081">
    <property type="entry name" value="Big_4"/>
</dbReference>
<dbReference type="PANTHER" id="PTHR43752">
    <property type="entry name" value="BNR/ASP-BOX REPEAT FAMILY PROTEIN"/>
    <property type="match status" value="1"/>
</dbReference>
<dbReference type="Pfam" id="PF02368">
    <property type="entry name" value="Big_2"/>
    <property type="match status" value="2"/>
</dbReference>
<evidence type="ECO:0000313" key="5">
    <source>
        <dbReference type="Proteomes" id="UP000641588"/>
    </source>
</evidence>
<dbReference type="InterPro" id="IPR008964">
    <property type="entry name" value="Invasin/intimin_cell_adhesion"/>
</dbReference>
<keyword evidence="2" id="KW-0732">Signal</keyword>
<dbReference type="AlphaFoldDB" id="A0A972K0T0"/>
<dbReference type="EMBL" id="WHOD01000087">
    <property type="protein sequence ID" value="NOU95964.1"/>
    <property type="molecule type" value="Genomic_DNA"/>
</dbReference>
<reference evidence="4" key="1">
    <citation type="submission" date="2019-10" db="EMBL/GenBank/DDBJ databases">
        <title>Description of Paenibacillus glebae sp. nov.</title>
        <authorList>
            <person name="Carlier A."/>
            <person name="Qi S."/>
        </authorList>
    </citation>
    <scope>NUCLEOTIDE SEQUENCE</scope>
    <source>
        <strain evidence="4">LMG 31456</strain>
    </source>
</reference>
<feature type="signal peptide" evidence="2">
    <location>
        <begin position="1"/>
        <end position="40"/>
    </location>
</feature>
<evidence type="ECO:0000313" key="4">
    <source>
        <dbReference type="EMBL" id="NOU95964.1"/>
    </source>
</evidence>
<dbReference type="InterPro" id="IPR011040">
    <property type="entry name" value="Sialidase"/>
</dbReference>
<feature type="domain" description="SLH" evidence="3">
    <location>
        <begin position="1128"/>
        <end position="1184"/>
    </location>
</feature>
<gene>
    <name evidence="4" type="ORF">GC093_22475</name>
</gene>
<dbReference type="SMART" id="SM00635">
    <property type="entry name" value="BID_2"/>
    <property type="match status" value="2"/>
</dbReference>
<dbReference type="SUPFAM" id="SSF49373">
    <property type="entry name" value="Invasin/intimin cell-adhesion fragments"/>
    <property type="match status" value="2"/>
</dbReference>
<feature type="chain" id="PRO_5037146127" description="SLH domain-containing protein" evidence="2">
    <location>
        <begin position="41"/>
        <end position="1184"/>
    </location>
</feature>
<dbReference type="InterPro" id="IPR036278">
    <property type="entry name" value="Sialidase_sf"/>
</dbReference>
<dbReference type="Pfam" id="PF07532">
    <property type="entry name" value="Big_4"/>
    <property type="match status" value="2"/>
</dbReference>
<dbReference type="PANTHER" id="PTHR43752:SF2">
    <property type="entry name" value="BNR_ASP-BOX REPEAT FAMILY PROTEIN"/>
    <property type="match status" value="1"/>
</dbReference>
<protein>
    <recommendedName>
        <fullName evidence="3">SLH domain-containing protein</fullName>
    </recommendedName>
</protein>
<dbReference type="PROSITE" id="PS51272">
    <property type="entry name" value="SLH"/>
    <property type="match status" value="3"/>
</dbReference>
<dbReference type="SUPFAM" id="SSF50939">
    <property type="entry name" value="Sialidases"/>
    <property type="match status" value="1"/>
</dbReference>
<dbReference type="InterPro" id="IPR003343">
    <property type="entry name" value="Big_2"/>
</dbReference>
<dbReference type="Gene3D" id="2.120.10.10">
    <property type="match status" value="2"/>
</dbReference>
<feature type="region of interest" description="Disordered" evidence="1">
    <location>
        <begin position="951"/>
        <end position="1005"/>
    </location>
</feature>
<feature type="compositionally biased region" description="Polar residues" evidence="1">
    <location>
        <begin position="992"/>
        <end position="1005"/>
    </location>
</feature>
<accession>A0A972K0T0</accession>
<feature type="domain" description="SLH" evidence="3">
    <location>
        <begin position="1001"/>
        <end position="1064"/>
    </location>
</feature>
<name>A0A972K0T0_9BACL</name>
<dbReference type="CDD" id="cd15482">
    <property type="entry name" value="Sialidase_non-viral"/>
    <property type="match status" value="1"/>
</dbReference>
<proteinExistence type="predicted"/>